<name>A0A6G1JKU5_9PLEO</name>
<accession>A0A6G1JKU5</accession>
<dbReference type="InterPro" id="IPR042120">
    <property type="entry name" value="MutL_C_dimsub"/>
</dbReference>
<evidence type="ECO:0000313" key="4">
    <source>
        <dbReference type="EMBL" id="KAF2690773.1"/>
    </source>
</evidence>
<evidence type="ECO:0000256" key="1">
    <source>
        <dbReference type="ARBA" id="ARBA00006082"/>
    </source>
</evidence>
<evidence type="ECO:0000259" key="3">
    <source>
        <dbReference type="SMART" id="SM00853"/>
    </source>
</evidence>
<dbReference type="GO" id="GO:0140664">
    <property type="term" value="F:ATP-dependent DNA damage sensor activity"/>
    <property type="evidence" value="ECO:0007669"/>
    <property type="project" value="InterPro"/>
</dbReference>
<dbReference type="Pfam" id="PF13589">
    <property type="entry name" value="HATPase_c_3"/>
    <property type="match status" value="1"/>
</dbReference>
<reference evidence="4" key="1">
    <citation type="journal article" date="2020" name="Stud. Mycol.">
        <title>101 Dothideomycetes genomes: a test case for predicting lifestyles and emergence of pathogens.</title>
        <authorList>
            <person name="Haridas S."/>
            <person name="Albert R."/>
            <person name="Binder M."/>
            <person name="Bloem J."/>
            <person name="Labutti K."/>
            <person name="Salamov A."/>
            <person name="Andreopoulos B."/>
            <person name="Baker S."/>
            <person name="Barry K."/>
            <person name="Bills G."/>
            <person name="Bluhm B."/>
            <person name="Cannon C."/>
            <person name="Castanera R."/>
            <person name="Culley D."/>
            <person name="Daum C."/>
            <person name="Ezra D."/>
            <person name="Gonzalez J."/>
            <person name="Henrissat B."/>
            <person name="Kuo A."/>
            <person name="Liang C."/>
            <person name="Lipzen A."/>
            <person name="Lutzoni F."/>
            <person name="Magnuson J."/>
            <person name="Mondo S."/>
            <person name="Nolan M."/>
            <person name="Ohm R."/>
            <person name="Pangilinan J."/>
            <person name="Park H.-J."/>
            <person name="Ramirez L."/>
            <person name="Alfaro M."/>
            <person name="Sun H."/>
            <person name="Tritt A."/>
            <person name="Yoshinaga Y."/>
            <person name="Zwiers L.-H."/>
            <person name="Turgeon B."/>
            <person name="Goodwin S."/>
            <person name="Spatafora J."/>
            <person name="Crous P."/>
            <person name="Grigoriev I."/>
        </authorList>
    </citation>
    <scope>NUCLEOTIDE SEQUENCE</scope>
    <source>
        <strain evidence="4">CBS 122367</strain>
    </source>
</reference>
<dbReference type="Proteomes" id="UP000799291">
    <property type="component" value="Unassembled WGS sequence"/>
</dbReference>
<dbReference type="EMBL" id="MU005570">
    <property type="protein sequence ID" value="KAF2690773.1"/>
    <property type="molecule type" value="Genomic_DNA"/>
</dbReference>
<dbReference type="GO" id="GO:0005524">
    <property type="term" value="F:ATP binding"/>
    <property type="evidence" value="ECO:0007669"/>
    <property type="project" value="InterPro"/>
</dbReference>
<dbReference type="GO" id="GO:0016887">
    <property type="term" value="F:ATP hydrolysis activity"/>
    <property type="evidence" value="ECO:0007669"/>
    <property type="project" value="InterPro"/>
</dbReference>
<organism evidence="4 5">
    <name type="scientific">Lentithecium fluviatile CBS 122367</name>
    <dbReference type="NCBI Taxonomy" id="1168545"/>
    <lineage>
        <taxon>Eukaryota</taxon>
        <taxon>Fungi</taxon>
        <taxon>Dikarya</taxon>
        <taxon>Ascomycota</taxon>
        <taxon>Pezizomycotina</taxon>
        <taxon>Dothideomycetes</taxon>
        <taxon>Pleosporomycetidae</taxon>
        <taxon>Pleosporales</taxon>
        <taxon>Massarineae</taxon>
        <taxon>Lentitheciaceae</taxon>
        <taxon>Lentithecium</taxon>
    </lineage>
</organism>
<dbReference type="PANTHER" id="PTHR10073">
    <property type="entry name" value="DNA MISMATCH REPAIR PROTEIN MLH, PMS, MUTL"/>
    <property type="match status" value="1"/>
</dbReference>
<dbReference type="SMART" id="SM00853">
    <property type="entry name" value="MutL_C"/>
    <property type="match status" value="1"/>
</dbReference>
<dbReference type="InterPro" id="IPR037198">
    <property type="entry name" value="MutL_C_sf"/>
</dbReference>
<feature type="compositionally biased region" description="Polar residues" evidence="2">
    <location>
        <begin position="431"/>
        <end position="443"/>
    </location>
</feature>
<sequence>MALRHELREATDMKTGRDRPILRLPEEVVAQIKSSTVIVSLHGVVLELLKNALDAKATRIEVSVDFTRGACSVEDNGLGIAPAEFRPDGGLGKLYCTSKYHAEESYLGCNGTFLASLAAVSLMTIASRHHERRSHNMMTFHHSKSIDRQLPAPPQHEMYEKHGTRVTVRNLFGNLPVRVKQRAVLAEQRTEHDRLWETLQREVVGLLLSWRGQVSMKVRDTDGKTSFSLSTTAHSSESAEPRSSTLSYMLNVLTQANYVLIDDWISWVPTAASTSAISIKGAISLSPAPSKRVQFISLGIRPLSIEFGNNELYDEVNRIFSQSSFGTVEEDVAVDEHEKVRRQGDKRFKNDGYTNRQMTARKGVDRFPMFHLRISSKNSPKSGQPGTHFMETDANLQSVMEVLREMITQWLSVHHFRPRKMRSKRDAETAGNDTESVVQSNVSDRAVATRSRSSDSGGSGRRRRKRSKPSAVQPTPERTQHRAFAEWSRVKSGKADFFDNLRTGANSRKPQNPTQLPSGLTFSFATGDPPSPEGFAKFDVEPVPAGSLSGTTSLDHPADEPLFPADKDTDETITWTDPSTKRNFLLNARTGCVLSHPPSRPLSDTSVLPRQGTLKEYNKSLRLTKKPATLGDPLTPWLSGILKTWDNPVFKPAQKSIQRACHHDNQFDDQDHKHRNTFEPTRDEIEKAFSGCTGSNISKLSKTGLRNASILAQLDRKFILARVHNTTSDTGMPTEALVLIDQHAADERVQVEALFTELCMPPPKRHTHSNYRSKLGHQSPVNFTLLEKPIRITLTSQEQALFITHAARFASWGILFNIEAPDFTLARQQAVLSVATLPPAVSERCRADVQVLTTFLRFAVWKYVDMAKTLPPAGDDSHSDSEPASWVRRLATCPEGLIGLINSRACRSAIMFNDELSLDECKELVRKLSECVFPFMCAHGRPSMVPLVDLGGIGNVSSSDHGFVGREAVDGNEDAKGGFLQAWKKWKADDEE</sequence>
<protein>
    <recommendedName>
        <fullName evidence="3">MutL C-terminal dimerisation domain-containing protein</fullName>
    </recommendedName>
</protein>
<comment type="similarity">
    <text evidence="1">Belongs to the DNA mismatch repair MutL/HexB family.</text>
</comment>
<dbReference type="OrthoDB" id="429932at2759"/>
<dbReference type="SUPFAM" id="SSF55874">
    <property type="entry name" value="ATPase domain of HSP90 chaperone/DNA topoisomerase II/histidine kinase"/>
    <property type="match status" value="1"/>
</dbReference>
<dbReference type="Gene3D" id="3.30.565.10">
    <property type="entry name" value="Histidine kinase-like ATPase, C-terminal domain"/>
    <property type="match status" value="1"/>
</dbReference>
<dbReference type="SUPFAM" id="SSF118116">
    <property type="entry name" value="DNA mismatch repair protein MutL"/>
    <property type="match status" value="1"/>
</dbReference>
<feature type="region of interest" description="Disordered" evidence="2">
    <location>
        <begin position="419"/>
        <end position="486"/>
    </location>
</feature>
<keyword evidence="5" id="KW-1185">Reference proteome</keyword>
<dbReference type="AlphaFoldDB" id="A0A6G1JKU5"/>
<dbReference type="PANTHER" id="PTHR10073:SF47">
    <property type="entry name" value="DNA MISMATCH REPAIR PROTEIN MLH3"/>
    <property type="match status" value="1"/>
</dbReference>
<dbReference type="InterPro" id="IPR036890">
    <property type="entry name" value="HATPase_C_sf"/>
</dbReference>
<dbReference type="GO" id="GO:0006298">
    <property type="term" value="P:mismatch repair"/>
    <property type="evidence" value="ECO:0007669"/>
    <property type="project" value="InterPro"/>
</dbReference>
<proteinExistence type="inferred from homology"/>
<gene>
    <name evidence="4" type="ORF">K458DRAFT_355013</name>
</gene>
<dbReference type="Gene3D" id="3.30.1540.20">
    <property type="entry name" value="MutL, C-terminal domain, dimerisation subdomain"/>
    <property type="match status" value="1"/>
</dbReference>
<evidence type="ECO:0000256" key="2">
    <source>
        <dbReference type="SAM" id="MobiDB-lite"/>
    </source>
</evidence>
<evidence type="ECO:0000313" key="5">
    <source>
        <dbReference type="Proteomes" id="UP000799291"/>
    </source>
</evidence>
<dbReference type="InterPro" id="IPR038973">
    <property type="entry name" value="MutL/Mlh/Pms-like"/>
</dbReference>
<feature type="domain" description="MutL C-terminal dimerisation" evidence="3">
    <location>
        <begin position="710"/>
        <end position="916"/>
    </location>
</feature>
<dbReference type="InterPro" id="IPR014790">
    <property type="entry name" value="MutL_C"/>
</dbReference>
<dbReference type="GO" id="GO:0032300">
    <property type="term" value="C:mismatch repair complex"/>
    <property type="evidence" value="ECO:0007669"/>
    <property type="project" value="InterPro"/>
</dbReference>